<protein>
    <submittedName>
        <fullName evidence="1">Uncharacterized protein</fullName>
    </submittedName>
</protein>
<organism evidence="1 2">
    <name type="scientific">Kibdelosporangium aridum</name>
    <dbReference type="NCBI Taxonomy" id="2030"/>
    <lineage>
        <taxon>Bacteria</taxon>
        <taxon>Bacillati</taxon>
        <taxon>Actinomycetota</taxon>
        <taxon>Actinomycetes</taxon>
        <taxon>Pseudonocardiales</taxon>
        <taxon>Pseudonocardiaceae</taxon>
        <taxon>Kibdelosporangium</taxon>
    </lineage>
</organism>
<evidence type="ECO:0000313" key="1">
    <source>
        <dbReference type="EMBL" id="SMD24415.1"/>
    </source>
</evidence>
<dbReference type="Proteomes" id="UP000192674">
    <property type="component" value="Unassembled WGS sequence"/>
</dbReference>
<dbReference type="AlphaFoldDB" id="A0A1W2FR51"/>
<sequence length="105" mass="11655">MALRLRQEFTQEAADNQFRPGPGPACLTSPNRFPLPHKEHPPPLPGAPLRPVYRWGVINRDCVVGDVDNSAPVDNSAMWIFAHLPGRWVSLRSAVALLSFCPFIV</sequence>
<name>A0A1W2FR51_KIBAR</name>
<proteinExistence type="predicted"/>
<gene>
    <name evidence="1" type="ORF">SAMN05661093_08516</name>
</gene>
<keyword evidence="2" id="KW-1185">Reference proteome</keyword>
<reference evidence="1 2" key="1">
    <citation type="submission" date="2017-04" db="EMBL/GenBank/DDBJ databases">
        <authorList>
            <person name="Afonso C.L."/>
            <person name="Miller P.J."/>
            <person name="Scott M.A."/>
            <person name="Spackman E."/>
            <person name="Goraichik I."/>
            <person name="Dimitrov K.M."/>
            <person name="Suarez D.L."/>
            <person name="Swayne D.E."/>
        </authorList>
    </citation>
    <scope>NUCLEOTIDE SEQUENCE [LARGE SCALE GENOMIC DNA]</scope>
    <source>
        <strain evidence="1 2">DSM 43828</strain>
    </source>
</reference>
<dbReference type="EMBL" id="FWXV01000010">
    <property type="protein sequence ID" value="SMD24415.1"/>
    <property type="molecule type" value="Genomic_DNA"/>
</dbReference>
<evidence type="ECO:0000313" key="2">
    <source>
        <dbReference type="Proteomes" id="UP000192674"/>
    </source>
</evidence>
<accession>A0A1W2FR51</accession>